<comment type="similarity">
    <text evidence="8">Belongs to the NqrA family.</text>
</comment>
<dbReference type="EMBL" id="JAOVZQ010000001">
    <property type="protein sequence ID" value="MCY0096672.1"/>
    <property type="molecule type" value="Genomic_DNA"/>
</dbReference>
<keyword evidence="6 8" id="KW-0830">Ubiquinone</keyword>
<dbReference type="InterPro" id="IPR056147">
    <property type="entry name" value="NQRA_N"/>
</dbReference>
<gene>
    <name evidence="8" type="primary">nqrA</name>
    <name evidence="12" type="ORF">OEG82_22045</name>
</gene>
<dbReference type="EC" id="7.2.1.1" evidence="8"/>
<keyword evidence="4 8" id="KW-0915">Sodium</keyword>
<dbReference type="HAMAP" id="MF_00425">
    <property type="entry name" value="NqrA"/>
    <property type="match status" value="1"/>
</dbReference>
<evidence type="ECO:0000256" key="8">
    <source>
        <dbReference type="HAMAP-Rule" id="MF_00425"/>
    </source>
</evidence>
<keyword evidence="7 8" id="KW-0739">Sodium transport</keyword>
<protein>
    <recommendedName>
        <fullName evidence="8">Na(+)-translocating NADH-quinone reductase subunit A</fullName>
        <shortName evidence="8">Na(+)-NQR subunit A</shortName>
        <shortName evidence="8">Na(+)-translocating NQR subunit A</shortName>
        <ecNumber evidence="8">7.2.1.1</ecNumber>
    </recommendedName>
    <alternativeName>
        <fullName evidence="8">NQR complex subunit A</fullName>
    </alternativeName>
    <alternativeName>
        <fullName evidence="8">NQR-1 subunit A</fullName>
    </alternativeName>
</protein>
<evidence type="ECO:0000259" key="11">
    <source>
        <dbReference type="Pfam" id="PF24836"/>
    </source>
</evidence>
<feature type="domain" description="NqrA N-terminal barrel-sandwich hybrid" evidence="9">
    <location>
        <begin position="19"/>
        <end position="100"/>
    </location>
</feature>
<evidence type="ECO:0000256" key="7">
    <source>
        <dbReference type="ARBA" id="ARBA00023201"/>
    </source>
</evidence>
<dbReference type="PANTHER" id="PTHR37839:SF1">
    <property type="entry name" value="NA(+)-TRANSLOCATING NADH-QUINONE REDUCTASE SUBUNIT A"/>
    <property type="match status" value="1"/>
</dbReference>
<name>A0ABT3YLG9_9HYPH</name>
<feature type="domain" description="Na(+)-translocating NADH-quinone reductase subunit A C-terminal" evidence="10">
    <location>
        <begin position="263"/>
        <end position="314"/>
    </location>
</feature>
<evidence type="ECO:0000313" key="12">
    <source>
        <dbReference type="EMBL" id="MCY0096672.1"/>
    </source>
</evidence>
<organism evidence="12 13">
    <name type="scientific">Hoeflea ulvae</name>
    <dbReference type="NCBI Taxonomy" id="2983764"/>
    <lineage>
        <taxon>Bacteria</taxon>
        <taxon>Pseudomonadati</taxon>
        <taxon>Pseudomonadota</taxon>
        <taxon>Alphaproteobacteria</taxon>
        <taxon>Hyphomicrobiales</taxon>
        <taxon>Rhizobiaceae</taxon>
        <taxon>Hoeflea</taxon>
    </lineage>
</organism>
<keyword evidence="1 8" id="KW-0813">Transport</keyword>
<dbReference type="PANTHER" id="PTHR37839">
    <property type="entry name" value="NA(+)-TRANSLOCATING NADH-QUINONE REDUCTASE SUBUNIT A"/>
    <property type="match status" value="1"/>
</dbReference>
<reference evidence="12" key="1">
    <citation type="submission" date="2022-10" db="EMBL/GenBank/DDBJ databases">
        <title>Hoeflea sp. J2-29, isolated from marine algae.</title>
        <authorList>
            <person name="Kristyanto S."/>
            <person name="Kim J.M."/>
            <person name="Jeon C.O."/>
        </authorList>
    </citation>
    <scope>NUCLEOTIDE SEQUENCE</scope>
    <source>
        <strain evidence="12">J2-29</strain>
    </source>
</reference>
<evidence type="ECO:0000256" key="6">
    <source>
        <dbReference type="ARBA" id="ARBA00023075"/>
    </source>
</evidence>
<comment type="catalytic activity">
    <reaction evidence="8">
        <text>a ubiquinone + n Na(+)(in) + NADH + H(+) = a ubiquinol + n Na(+)(out) + NAD(+)</text>
        <dbReference type="Rhea" id="RHEA:47748"/>
        <dbReference type="Rhea" id="RHEA-COMP:9565"/>
        <dbReference type="Rhea" id="RHEA-COMP:9566"/>
        <dbReference type="ChEBI" id="CHEBI:15378"/>
        <dbReference type="ChEBI" id="CHEBI:16389"/>
        <dbReference type="ChEBI" id="CHEBI:17976"/>
        <dbReference type="ChEBI" id="CHEBI:29101"/>
        <dbReference type="ChEBI" id="CHEBI:57540"/>
        <dbReference type="ChEBI" id="CHEBI:57945"/>
        <dbReference type="EC" id="7.2.1.1"/>
    </reaction>
</comment>
<comment type="caution">
    <text evidence="12">The sequence shown here is derived from an EMBL/GenBank/DDBJ whole genome shotgun (WGS) entry which is preliminary data.</text>
</comment>
<feature type="domain" description="NqrA second alpha/beta" evidence="11">
    <location>
        <begin position="116"/>
        <end position="256"/>
    </location>
</feature>
<proteinExistence type="inferred from homology"/>
<keyword evidence="2 8" id="KW-1278">Translocase</keyword>
<sequence>MEDKVVCAVLPGFKTDQSAPPEQVIDNGAPVERIALLGADLPGLRPKFTCAEGDRISRGQPLFCDRAHPEINFVAPLSGLVDSITLGPRRSLSALVIRVEPEPDAPAPQRVAASTAAELRTMLLAQGLWPSFLTRPFGRTPAPDVTPDAIFVTATAEGPHAPDPRVVLEGRHEQFRAGLKALALLTAGPVYACQNSGTDIAAGLGERIRGSFFPAGHASGLAGSHIHRLHPVGARTMVWSIGYQDVVAIGSLIETGIADFSRVVSLSGPRARHPRLIRTSIGANLQDLISDDILPGRDGSAVSVVSGSALTGRPAAWLGRYHQQVTLLDDRAAQKPEPGTGWLAKLRKPSSRPGPIVPTSALETMLGFDTPAVPFLRALSVGDAETASRLGCLEMLEEDLAAVSLVCTSGADYGRMLRHVLDELAEDA</sequence>
<evidence type="ECO:0000256" key="4">
    <source>
        <dbReference type="ARBA" id="ARBA00023053"/>
    </source>
</evidence>
<dbReference type="InterPro" id="IPR022615">
    <property type="entry name" value="NqrA_C_domain"/>
</dbReference>
<dbReference type="RefSeq" id="WP_267614488.1">
    <property type="nucleotide sequence ID" value="NZ_JAOVZQ010000001.1"/>
</dbReference>
<evidence type="ECO:0000259" key="9">
    <source>
        <dbReference type="Pfam" id="PF05896"/>
    </source>
</evidence>
<keyword evidence="13" id="KW-1185">Reference proteome</keyword>
<evidence type="ECO:0000259" key="10">
    <source>
        <dbReference type="Pfam" id="PF11973"/>
    </source>
</evidence>
<evidence type="ECO:0000256" key="1">
    <source>
        <dbReference type="ARBA" id="ARBA00022448"/>
    </source>
</evidence>
<dbReference type="Pfam" id="PF11973">
    <property type="entry name" value="NQRA_SLBB"/>
    <property type="match status" value="1"/>
</dbReference>
<keyword evidence="3 8" id="KW-0520">NAD</keyword>
<dbReference type="Proteomes" id="UP001081283">
    <property type="component" value="Unassembled WGS sequence"/>
</dbReference>
<dbReference type="InterPro" id="IPR008703">
    <property type="entry name" value="NqrA"/>
</dbReference>
<accession>A0ABT3YLG9</accession>
<dbReference type="InterPro" id="IPR056148">
    <property type="entry name" value="NQRA_2nd"/>
</dbReference>
<comment type="subunit">
    <text evidence="8">Composed of six subunits; NqrA, NqrB, NqrC, NqrD, NqrE and NqrF.</text>
</comment>
<dbReference type="Pfam" id="PF05896">
    <property type="entry name" value="NQRA_N"/>
    <property type="match status" value="1"/>
</dbReference>
<dbReference type="Pfam" id="PF24836">
    <property type="entry name" value="NQRA_2nd"/>
    <property type="match status" value="1"/>
</dbReference>
<evidence type="ECO:0000256" key="3">
    <source>
        <dbReference type="ARBA" id="ARBA00023027"/>
    </source>
</evidence>
<keyword evidence="5 8" id="KW-0406">Ion transport</keyword>
<evidence type="ECO:0000256" key="5">
    <source>
        <dbReference type="ARBA" id="ARBA00023065"/>
    </source>
</evidence>
<evidence type="ECO:0000313" key="13">
    <source>
        <dbReference type="Proteomes" id="UP001081283"/>
    </source>
</evidence>
<evidence type="ECO:0000256" key="2">
    <source>
        <dbReference type="ARBA" id="ARBA00022967"/>
    </source>
</evidence>
<comment type="function">
    <text evidence="8">NQR complex catalyzes the reduction of ubiquinone-1 to ubiquinol by two successive reactions, coupled with the transport of Na(+) ions from the cytoplasm to the periplasm. NqrA to NqrE are probably involved in the second step, the conversion of ubisemiquinone to ubiquinol.</text>
</comment>